<organism evidence="4">
    <name type="scientific">Alexandrium andersonii</name>
    <dbReference type="NCBI Taxonomy" id="327968"/>
    <lineage>
        <taxon>Eukaryota</taxon>
        <taxon>Sar</taxon>
        <taxon>Alveolata</taxon>
        <taxon>Dinophyceae</taxon>
        <taxon>Gonyaulacales</taxon>
        <taxon>Pyrocystaceae</taxon>
        <taxon>Alexandrium</taxon>
    </lineage>
</organism>
<dbReference type="InterPro" id="IPR002347">
    <property type="entry name" value="SDR_fam"/>
</dbReference>
<evidence type="ECO:0000256" key="1">
    <source>
        <dbReference type="ARBA" id="ARBA00023002"/>
    </source>
</evidence>
<dbReference type="InterPro" id="IPR036291">
    <property type="entry name" value="NAD(P)-bd_dom_sf"/>
</dbReference>
<dbReference type="Pfam" id="PF00106">
    <property type="entry name" value="adh_short"/>
    <property type="match status" value="1"/>
</dbReference>
<dbReference type="Gene3D" id="3.40.50.720">
    <property type="entry name" value="NAD(P)-binding Rossmann-like Domain"/>
    <property type="match status" value="1"/>
</dbReference>
<evidence type="ECO:0000256" key="2">
    <source>
        <dbReference type="RuleBase" id="RU000363"/>
    </source>
</evidence>
<comment type="similarity">
    <text evidence="2">Belongs to the short-chain dehydrogenases/reductases (SDR) family.</text>
</comment>
<dbReference type="PRINTS" id="PR00080">
    <property type="entry name" value="SDRFAMILY"/>
</dbReference>
<reference evidence="4" key="1">
    <citation type="submission" date="2021-01" db="EMBL/GenBank/DDBJ databases">
        <authorList>
            <person name="Corre E."/>
            <person name="Pelletier E."/>
            <person name="Niang G."/>
            <person name="Scheremetjew M."/>
            <person name="Finn R."/>
            <person name="Kale V."/>
            <person name="Holt S."/>
            <person name="Cochrane G."/>
            <person name="Meng A."/>
            <person name="Brown T."/>
            <person name="Cohen L."/>
        </authorList>
    </citation>
    <scope>NUCLEOTIDE SEQUENCE</scope>
    <source>
        <strain evidence="4">CCMP2222</strain>
    </source>
</reference>
<name>A0A7S2FIY6_9DINO</name>
<dbReference type="FunFam" id="3.40.50.720:FF:000084">
    <property type="entry name" value="Short-chain dehydrogenase reductase"/>
    <property type="match status" value="1"/>
</dbReference>
<dbReference type="EMBL" id="HBGQ01022955">
    <property type="protein sequence ID" value="CAD9398487.1"/>
    <property type="molecule type" value="Transcribed_RNA"/>
</dbReference>
<accession>A0A7S2FIY6</accession>
<evidence type="ECO:0000313" key="4">
    <source>
        <dbReference type="EMBL" id="CAD9398487.1"/>
    </source>
</evidence>
<dbReference type="SUPFAM" id="SSF51735">
    <property type="entry name" value="NAD(P)-binding Rossmann-fold domains"/>
    <property type="match status" value="1"/>
</dbReference>
<dbReference type="InterPro" id="IPR020904">
    <property type="entry name" value="Sc_DH/Rdtase_CS"/>
</dbReference>
<gene>
    <name evidence="4" type="ORF">AAND1436_LOCUS11382</name>
</gene>
<dbReference type="PANTHER" id="PTHR43658">
    <property type="entry name" value="SHORT-CHAIN DEHYDROGENASE/REDUCTASE"/>
    <property type="match status" value="1"/>
</dbReference>
<evidence type="ECO:0000259" key="3">
    <source>
        <dbReference type="SMART" id="SM00822"/>
    </source>
</evidence>
<sequence>MAANRAGKTYFITGGASGLGLATAKLLVSQGANVSLGDKNAEDGKAAEKELGAQCLFVEVDVTDKASVRAAVLATVDKFKTLNGVINCAGVGSAFTTVDKKGEPHNDRFFDFVCKINLYGTFYGSSEGAAAMAKLPADAEGNRGVIINVASVAAFEGQKGQLAYSASKGAVVGMTLPMARDLARYGIRAMTIAPGIIDTPLMQSAAPKVKEGLLAGVAGPPRFGKPEEFALLAASIIDNGYLNGETIRMDGGIRFSNL</sequence>
<dbReference type="PROSITE" id="PS00061">
    <property type="entry name" value="ADH_SHORT"/>
    <property type="match status" value="1"/>
</dbReference>
<dbReference type="InterPro" id="IPR057326">
    <property type="entry name" value="KR_dom"/>
</dbReference>
<dbReference type="PANTHER" id="PTHR43658:SF8">
    <property type="entry name" value="17-BETA-HYDROXYSTEROID DEHYDROGENASE 14-RELATED"/>
    <property type="match status" value="1"/>
</dbReference>
<keyword evidence="1" id="KW-0560">Oxidoreductase</keyword>
<dbReference type="PRINTS" id="PR00081">
    <property type="entry name" value="GDHRDH"/>
</dbReference>
<dbReference type="SMART" id="SM00822">
    <property type="entry name" value="PKS_KR"/>
    <property type="match status" value="1"/>
</dbReference>
<dbReference type="GO" id="GO:0016491">
    <property type="term" value="F:oxidoreductase activity"/>
    <property type="evidence" value="ECO:0007669"/>
    <property type="project" value="UniProtKB-KW"/>
</dbReference>
<dbReference type="AlphaFoldDB" id="A0A7S2FIY6"/>
<proteinExistence type="inferred from homology"/>
<protein>
    <recommendedName>
        <fullName evidence="3">Ketoreductase domain-containing protein</fullName>
    </recommendedName>
</protein>
<feature type="domain" description="Ketoreductase" evidence="3">
    <location>
        <begin position="8"/>
        <end position="199"/>
    </location>
</feature>